<dbReference type="EMBL" id="BAABBB010000003">
    <property type="protein sequence ID" value="GAA3519417.1"/>
    <property type="molecule type" value="Genomic_DNA"/>
</dbReference>
<gene>
    <name evidence="1" type="ORF">GCM10022263_04070</name>
</gene>
<organism evidence="1 2">
    <name type="scientific">Nocardioides daeguensis</name>
    <dbReference type="NCBI Taxonomy" id="908359"/>
    <lineage>
        <taxon>Bacteria</taxon>
        <taxon>Bacillati</taxon>
        <taxon>Actinomycetota</taxon>
        <taxon>Actinomycetes</taxon>
        <taxon>Propionibacteriales</taxon>
        <taxon>Nocardioidaceae</taxon>
        <taxon>Nocardioides</taxon>
    </lineage>
</organism>
<keyword evidence="2" id="KW-1185">Reference proteome</keyword>
<reference evidence="2" key="1">
    <citation type="journal article" date="2019" name="Int. J. Syst. Evol. Microbiol.">
        <title>The Global Catalogue of Microorganisms (GCM) 10K type strain sequencing project: providing services to taxonomists for standard genome sequencing and annotation.</title>
        <authorList>
            <consortium name="The Broad Institute Genomics Platform"/>
            <consortium name="The Broad Institute Genome Sequencing Center for Infectious Disease"/>
            <person name="Wu L."/>
            <person name="Ma J."/>
        </authorList>
    </citation>
    <scope>NUCLEOTIDE SEQUENCE [LARGE SCALE GENOMIC DNA]</scope>
    <source>
        <strain evidence="2">JCM 17460</strain>
    </source>
</reference>
<dbReference type="Proteomes" id="UP001500301">
    <property type="component" value="Unassembled WGS sequence"/>
</dbReference>
<sequence length="74" mass="8054">MTIRWGRSGLVPRHRLLPVVDALADDVRRGVACGVEVLVEVDRETAGPLQWRRATPIAIAGSDSSVIACMLSTW</sequence>
<evidence type="ECO:0000313" key="1">
    <source>
        <dbReference type="EMBL" id="GAA3519417.1"/>
    </source>
</evidence>
<protein>
    <submittedName>
        <fullName evidence="1">Uncharacterized protein</fullName>
    </submittedName>
</protein>
<accession>A0ABP6US75</accession>
<evidence type="ECO:0000313" key="2">
    <source>
        <dbReference type="Proteomes" id="UP001500301"/>
    </source>
</evidence>
<proteinExistence type="predicted"/>
<name>A0ABP6US75_9ACTN</name>
<comment type="caution">
    <text evidence="1">The sequence shown here is derived from an EMBL/GenBank/DDBJ whole genome shotgun (WGS) entry which is preliminary data.</text>
</comment>